<feature type="coiled-coil region" evidence="1">
    <location>
        <begin position="394"/>
        <end position="424"/>
    </location>
</feature>
<feature type="domain" description="Recombinase" evidence="2">
    <location>
        <begin position="171"/>
        <end position="305"/>
    </location>
</feature>
<accession>A0ABV6DN37</accession>
<dbReference type="PROSITE" id="PS51737">
    <property type="entry name" value="RECOMBINASE_DNA_BIND"/>
    <property type="match status" value="1"/>
</dbReference>
<protein>
    <submittedName>
        <fullName evidence="3">Recombinase family protein</fullName>
    </submittedName>
</protein>
<dbReference type="InterPro" id="IPR050639">
    <property type="entry name" value="SSR_resolvase"/>
</dbReference>
<dbReference type="SMART" id="SM00857">
    <property type="entry name" value="Resolvase"/>
    <property type="match status" value="1"/>
</dbReference>
<dbReference type="Gene3D" id="3.90.1750.20">
    <property type="entry name" value="Putative Large Serine Recombinase, Chain B, Domain 2"/>
    <property type="match status" value="1"/>
</dbReference>
<sequence>MYQLPEGKYAAYLRKSRIDLENEARGGEDTYVAHEKILMDLCSRYNINLTKIYREKPATSGERISERPEMISLLGDVEDEQWTGILVVEVERLARGDTMDQGIVAQAFKYSNTLIITPMRIFDPKNPDDEEYFEFGLFMSRREFKTITRRLQGGRISGVRDFGRYVGNQAPYGYEREKLPGKGFTLKPHPEESPIVELIFSLYTNPDPEKRMGTGLIAAYLNDKKVPTRRNKKWTVATINGIIRNPIYIGKVRWGARSIVRKRDSKSRPRKPVDQWIMGEGLHPPLIDESTYKQAQEIMKNNAHAPAPRGIVKNPLAGLVKCAMCNAAMILRPHRGKTPPTLMCSTQYCKTVSSYLEIVEQRLIQALREWINNYKAEWDKTKPSDGHDSGDTVVKVLEERLKGLQKQLNELQTQMNNLDDLVERGAYSIEKYVERSKVLTERTDLLKSTIAATESELLIENKRNVAKIEIIPKVENLLDQYYKTDDPKIRNDLLKSVLERAIYRKERGGRWSGMKDQFELLLYPKIDKNP</sequence>
<keyword evidence="1" id="KW-0175">Coiled coil</keyword>
<dbReference type="EMBL" id="JBHLWN010000068">
    <property type="protein sequence ID" value="MFC0214052.1"/>
    <property type="molecule type" value="Genomic_DNA"/>
</dbReference>
<evidence type="ECO:0000256" key="1">
    <source>
        <dbReference type="SAM" id="Coils"/>
    </source>
</evidence>
<evidence type="ECO:0000313" key="4">
    <source>
        <dbReference type="Proteomes" id="UP001589776"/>
    </source>
</evidence>
<dbReference type="PANTHER" id="PTHR30461:SF23">
    <property type="entry name" value="DNA RECOMBINASE-RELATED"/>
    <property type="match status" value="1"/>
</dbReference>
<dbReference type="InterPro" id="IPR038109">
    <property type="entry name" value="DNA_bind_recomb_sf"/>
</dbReference>
<dbReference type="Pfam" id="PF07508">
    <property type="entry name" value="Recombinase"/>
    <property type="match status" value="1"/>
</dbReference>
<proteinExistence type="predicted"/>
<dbReference type="Gene3D" id="3.40.50.1390">
    <property type="entry name" value="Resolvase, N-terminal catalytic domain"/>
    <property type="match status" value="1"/>
</dbReference>
<dbReference type="PANTHER" id="PTHR30461">
    <property type="entry name" value="DNA-INVERTASE FROM LAMBDOID PROPHAGE"/>
    <property type="match status" value="1"/>
</dbReference>
<comment type="caution">
    <text evidence="3">The sequence shown here is derived from an EMBL/GenBank/DDBJ whole genome shotgun (WGS) entry which is preliminary data.</text>
</comment>
<dbReference type="SUPFAM" id="SSF53041">
    <property type="entry name" value="Resolvase-like"/>
    <property type="match status" value="1"/>
</dbReference>
<keyword evidence="4" id="KW-1185">Reference proteome</keyword>
<organism evidence="3 4">
    <name type="scientific">Paenibacillus chartarius</name>
    <dbReference type="NCBI Taxonomy" id="747481"/>
    <lineage>
        <taxon>Bacteria</taxon>
        <taxon>Bacillati</taxon>
        <taxon>Bacillota</taxon>
        <taxon>Bacilli</taxon>
        <taxon>Bacillales</taxon>
        <taxon>Paenibacillaceae</taxon>
        <taxon>Paenibacillus</taxon>
    </lineage>
</organism>
<dbReference type="InterPro" id="IPR006119">
    <property type="entry name" value="Resolv_N"/>
</dbReference>
<gene>
    <name evidence="3" type="ORF">ACFFK0_16610</name>
</gene>
<dbReference type="CDD" id="cd00338">
    <property type="entry name" value="Ser_Recombinase"/>
    <property type="match status" value="1"/>
</dbReference>
<dbReference type="Proteomes" id="UP001589776">
    <property type="component" value="Unassembled WGS sequence"/>
</dbReference>
<dbReference type="RefSeq" id="WP_377471390.1">
    <property type="nucleotide sequence ID" value="NZ_JBHLWN010000068.1"/>
</dbReference>
<evidence type="ECO:0000259" key="2">
    <source>
        <dbReference type="PROSITE" id="PS51737"/>
    </source>
</evidence>
<name>A0ABV6DN37_9BACL</name>
<dbReference type="InterPro" id="IPR011109">
    <property type="entry name" value="DNA_bind_recombinase_dom"/>
</dbReference>
<evidence type="ECO:0000313" key="3">
    <source>
        <dbReference type="EMBL" id="MFC0214052.1"/>
    </source>
</evidence>
<dbReference type="InterPro" id="IPR036162">
    <property type="entry name" value="Resolvase-like_N_sf"/>
</dbReference>
<reference evidence="3 4" key="1">
    <citation type="submission" date="2024-09" db="EMBL/GenBank/DDBJ databases">
        <authorList>
            <person name="Sun Q."/>
            <person name="Mori K."/>
        </authorList>
    </citation>
    <scope>NUCLEOTIDE SEQUENCE [LARGE SCALE GENOMIC DNA]</scope>
    <source>
        <strain evidence="3 4">CCM 7759</strain>
    </source>
</reference>